<evidence type="ECO:0000313" key="2">
    <source>
        <dbReference type="Proteomes" id="UP000228535"/>
    </source>
</evidence>
<dbReference type="AlphaFoldDB" id="A0A2M9B8Y7"/>
<proteinExistence type="predicted"/>
<comment type="caution">
    <text evidence="1">The sequence shown here is derived from an EMBL/GenBank/DDBJ whole genome shotgun (WGS) entry which is preliminary data.</text>
</comment>
<evidence type="ECO:0008006" key="3">
    <source>
        <dbReference type="Google" id="ProtNLM"/>
    </source>
</evidence>
<name>A0A2M9B8Y7_9BACT</name>
<dbReference type="Proteomes" id="UP000228535">
    <property type="component" value="Unassembled WGS sequence"/>
</dbReference>
<organism evidence="1 2">
    <name type="scientific">Hymenobacter chitinivorans DSM 11115</name>
    <dbReference type="NCBI Taxonomy" id="1121954"/>
    <lineage>
        <taxon>Bacteria</taxon>
        <taxon>Pseudomonadati</taxon>
        <taxon>Bacteroidota</taxon>
        <taxon>Cytophagia</taxon>
        <taxon>Cytophagales</taxon>
        <taxon>Hymenobacteraceae</taxon>
        <taxon>Hymenobacter</taxon>
    </lineage>
</organism>
<dbReference type="InterPro" id="IPR008964">
    <property type="entry name" value="Invasin/intimin_cell_adhesion"/>
</dbReference>
<dbReference type="EMBL" id="PGFA01000002">
    <property type="protein sequence ID" value="PJJ54420.1"/>
    <property type="molecule type" value="Genomic_DNA"/>
</dbReference>
<evidence type="ECO:0000313" key="1">
    <source>
        <dbReference type="EMBL" id="PJJ54420.1"/>
    </source>
</evidence>
<gene>
    <name evidence="1" type="ORF">CLV45_2757</name>
</gene>
<sequence>MIKVGGKEVMAIEGDSNKVAFVMPILPEGKVTIDYSGIGINKQLDMTVGTYTPITDPGAVASTFTTELGQIATRFQAHVADPVIQLEPAFITAINQQRQLITDNFPKLSPAEQLEMAYLLKGMMLNDADFALVDHNPDNYRGIKGMIDPEDEWIRARVMFYGSITAGSASFWLATKLASYPTPTPWQWVGISACVATNLACIVIAKSEAKNIGELKALIEEVKTPPSLKFIGGKLQKLNPVGSFRNLNQADKAAFAALFEKVTKLENWYNGLVTITNKVKSIFSSASMDLPPYTNPIKAQSTVKEITLNPAKAVFRNVSDPSIKLAYTLNSAGGFDVTATREAVGLQDRPFTYDIEYTQSGIGRSKTKTVNAVFQPVQPFAVFLEDGNNQSGKPGEALAKPLQVKVIDEDGKRLAFIEVEWSVKLGGGSLSSGKSITNAQGIAQTTWTLKVGASGDQKVEAIVKKADGTPVYGAPTVFTATTGLGALLVAEGTWNLTAYQPAGSDFFQFQDRGNKACYPAGVYDKDRIVSGTYTFSGIDPFIVGTTTRSTVDEMQTYNCATGTYTKTLGSTTVSHGWKIDAQTGKLVFTYQGKEVGWFDATVYENRITFSGRATDVKEGEATSSFYFEIKKK</sequence>
<dbReference type="SUPFAM" id="SSF49373">
    <property type="entry name" value="Invasin/intimin cell-adhesion fragments"/>
    <property type="match status" value="1"/>
</dbReference>
<accession>A0A2M9B8Y7</accession>
<keyword evidence="2" id="KW-1185">Reference proteome</keyword>
<reference evidence="1 2" key="1">
    <citation type="submission" date="2017-11" db="EMBL/GenBank/DDBJ databases">
        <title>Genomic Encyclopedia of Archaeal and Bacterial Type Strains, Phase II (KMG-II): From Individual Species to Whole Genera.</title>
        <authorList>
            <person name="Goeker M."/>
        </authorList>
    </citation>
    <scope>NUCLEOTIDE SEQUENCE [LARGE SCALE GENOMIC DNA]</scope>
    <source>
        <strain evidence="1 2">DSM 11115</strain>
    </source>
</reference>
<dbReference type="InterPro" id="IPR013783">
    <property type="entry name" value="Ig-like_fold"/>
</dbReference>
<protein>
    <recommendedName>
        <fullName evidence="3">Big-1 domain-containing protein</fullName>
    </recommendedName>
</protein>
<dbReference type="Gene3D" id="2.60.40.10">
    <property type="entry name" value="Immunoglobulins"/>
    <property type="match status" value="1"/>
</dbReference>